<evidence type="ECO:0000256" key="9">
    <source>
        <dbReference type="ARBA" id="ARBA00023065"/>
    </source>
</evidence>
<dbReference type="GO" id="GO:0015891">
    <property type="term" value="P:siderophore transport"/>
    <property type="evidence" value="ECO:0007669"/>
    <property type="project" value="InterPro"/>
</dbReference>
<dbReference type="InterPro" id="IPR036942">
    <property type="entry name" value="Beta-barrel_TonB_sf"/>
</dbReference>
<evidence type="ECO:0000256" key="14">
    <source>
        <dbReference type="PROSITE-ProRule" id="PRU01360"/>
    </source>
</evidence>
<evidence type="ECO:0000259" key="17">
    <source>
        <dbReference type="Pfam" id="PF00593"/>
    </source>
</evidence>
<dbReference type="Gene3D" id="2.170.130.10">
    <property type="entry name" value="TonB-dependent receptor, plug domain"/>
    <property type="match status" value="1"/>
</dbReference>
<dbReference type="InterPro" id="IPR037066">
    <property type="entry name" value="Plug_dom_sf"/>
</dbReference>
<dbReference type="SUPFAM" id="SSF56935">
    <property type="entry name" value="Porins"/>
    <property type="match status" value="1"/>
</dbReference>
<proteinExistence type="inferred from homology"/>
<sequence>MEFIKAERERRPASALLATTALGLVFFPLTATAQAQESEPVAVGEVSIEAEAPEYKAEPVSPKYTAPLIDTPRSITVVTDKVLEDTAATTLVDALRTVPGITMAMGEGGQPFADRPFIRGAESTSGIMVDGVRDASAQSRDVFNLEQIEVSRGANGTMAGRGAAGGSLNLITKTAKADDFIAGSIALGNADHKRATLDVNEALSENVGVRVNGMWQESEIPGRDGVYDNRWGFAPTITWGLNSPDRATLSYSHYESDGIIDYGHPLDTTTGQPVKGIDPDNFYGLLNRDFHDTQTDSAQLELSHELNSFMTLRNITRIGRSENAYIATNPDDSQGNVVNGLVFRNTKSNNSKTDSIVNQTDVQAFFDAGGVSHSISAGLELGHEETERATYSVTYLAPGDETIPRGGCDLFGAGAASGYNCTDLYNPNPNDPWSGTISLNDPTKTQVDTAGIYLFDSITLNDQFIVNLGVRGDDFSTKTSTDLSNHEFIFSYQAGLIYKPTYNTSLYASYGTSASPSGLTAGDGSDNLSVTEQDLKPEKNRNMEVGVKWEPEGRDLAVNAAIFRNEIVDGHVSVEAGRGGAQQAIGEQRVQGVELSATGSITPQWDVFAGYSYMDSEIIDAGPINVDTVGNTLPNTPEHSVSLWTTYDILPKLSVGGGATYMSIRFGDTSNTKSVDSYWKYDAMVSYAITQNIDFQLNANNLTDERYYDRVYTTHMATIAPGRSIIGSLKFKY</sequence>
<dbReference type="InterPro" id="IPR000531">
    <property type="entry name" value="Beta-barrel_TonB"/>
</dbReference>
<evidence type="ECO:0008006" key="21">
    <source>
        <dbReference type="Google" id="ProtNLM"/>
    </source>
</evidence>
<dbReference type="Pfam" id="PF00593">
    <property type="entry name" value="TonB_dep_Rec_b-barrel"/>
    <property type="match status" value="1"/>
</dbReference>
<dbReference type="OrthoDB" id="9760333at2"/>
<dbReference type="PANTHER" id="PTHR32552">
    <property type="entry name" value="FERRICHROME IRON RECEPTOR-RELATED"/>
    <property type="match status" value="1"/>
</dbReference>
<keyword evidence="13 14" id="KW-0998">Cell outer membrane</keyword>
<dbReference type="AlphaFoldDB" id="A0A062U8B4"/>
<dbReference type="NCBIfam" id="TIGR01783">
    <property type="entry name" value="TonB-siderophor"/>
    <property type="match status" value="1"/>
</dbReference>
<dbReference type="Proteomes" id="UP000027190">
    <property type="component" value="Unassembled WGS sequence"/>
</dbReference>
<keyword evidence="20" id="KW-1185">Reference proteome</keyword>
<dbReference type="RefSeq" id="WP_034743612.1">
    <property type="nucleotide sequence ID" value="NZ_AWFG01000074.1"/>
</dbReference>
<dbReference type="GO" id="GO:0009279">
    <property type="term" value="C:cell outer membrane"/>
    <property type="evidence" value="ECO:0007669"/>
    <property type="project" value="UniProtKB-SubCell"/>
</dbReference>
<evidence type="ECO:0000256" key="6">
    <source>
        <dbReference type="ARBA" id="ARBA00022692"/>
    </source>
</evidence>
<keyword evidence="7" id="KW-0732">Signal</keyword>
<dbReference type="Gene3D" id="2.40.170.20">
    <property type="entry name" value="TonB-dependent receptor, beta-barrel domain"/>
    <property type="match status" value="1"/>
</dbReference>
<evidence type="ECO:0000256" key="5">
    <source>
        <dbReference type="ARBA" id="ARBA00022496"/>
    </source>
</evidence>
<keyword evidence="8" id="KW-0408">Iron</keyword>
<dbReference type="CDD" id="cd01347">
    <property type="entry name" value="ligand_gated_channel"/>
    <property type="match status" value="1"/>
</dbReference>
<dbReference type="GO" id="GO:0015344">
    <property type="term" value="F:siderophore uptake transmembrane transporter activity"/>
    <property type="evidence" value="ECO:0007669"/>
    <property type="project" value="TreeGrafter"/>
</dbReference>
<feature type="domain" description="TonB-dependent receptor plug" evidence="18">
    <location>
        <begin position="68"/>
        <end position="166"/>
    </location>
</feature>
<evidence type="ECO:0000256" key="4">
    <source>
        <dbReference type="ARBA" id="ARBA00022452"/>
    </source>
</evidence>
<dbReference type="STRING" id="1280947.HY30_09530"/>
<keyword evidence="6 14" id="KW-0812">Transmembrane</keyword>
<comment type="similarity">
    <text evidence="2 14 15">Belongs to the TonB-dependent receptor family.</text>
</comment>
<keyword evidence="3 14" id="KW-0813">Transport</keyword>
<evidence type="ECO:0000256" key="3">
    <source>
        <dbReference type="ARBA" id="ARBA00022448"/>
    </source>
</evidence>
<evidence type="ECO:0000256" key="12">
    <source>
        <dbReference type="ARBA" id="ARBA00023170"/>
    </source>
</evidence>
<evidence type="ECO:0000256" key="15">
    <source>
        <dbReference type="RuleBase" id="RU003357"/>
    </source>
</evidence>
<keyword evidence="11 14" id="KW-0472">Membrane</keyword>
<feature type="domain" description="TonB-dependent receptor-like beta-barrel" evidence="17">
    <location>
        <begin position="239"/>
        <end position="702"/>
    </location>
</feature>
<evidence type="ECO:0000313" key="19">
    <source>
        <dbReference type="EMBL" id="KCZ54517.1"/>
    </source>
</evidence>
<accession>A0A062U8B4</accession>
<keyword evidence="4 14" id="KW-1134">Transmembrane beta strand</keyword>
<dbReference type="Pfam" id="PF07715">
    <property type="entry name" value="Plug"/>
    <property type="match status" value="1"/>
</dbReference>
<feature type="region of interest" description="Disordered" evidence="16">
    <location>
        <begin position="517"/>
        <end position="536"/>
    </location>
</feature>
<evidence type="ECO:0000256" key="7">
    <source>
        <dbReference type="ARBA" id="ARBA00022729"/>
    </source>
</evidence>
<evidence type="ECO:0000259" key="18">
    <source>
        <dbReference type="Pfam" id="PF07715"/>
    </source>
</evidence>
<comment type="caution">
    <text evidence="19">The sequence shown here is derived from an EMBL/GenBank/DDBJ whole genome shotgun (WGS) entry which is preliminary data.</text>
</comment>
<dbReference type="GO" id="GO:0038023">
    <property type="term" value="F:signaling receptor activity"/>
    <property type="evidence" value="ECO:0007669"/>
    <property type="project" value="InterPro"/>
</dbReference>
<keyword evidence="12" id="KW-0675">Receptor</keyword>
<evidence type="ECO:0000256" key="16">
    <source>
        <dbReference type="SAM" id="MobiDB-lite"/>
    </source>
</evidence>
<dbReference type="eggNOG" id="COG4774">
    <property type="taxonomic scope" value="Bacteria"/>
</dbReference>
<dbReference type="InterPro" id="IPR039426">
    <property type="entry name" value="TonB-dep_rcpt-like"/>
</dbReference>
<dbReference type="InterPro" id="IPR012910">
    <property type="entry name" value="Plug_dom"/>
</dbReference>
<keyword evidence="9" id="KW-0406">Ion transport</keyword>
<protein>
    <recommendedName>
        <fullName evidence="21">TonB-denpendent receptor</fullName>
    </recommendedName>
</protein>
<evidence type="ECO:0000256" key="1">
    <source>
        <dbReference type="ARBA" id="ARBA00004571"/>
    </source>
</evidence>
<evidence type="ECO:0000256" key="10">
    <source>
        <dbReference type="ARBA" id="ARBA00023077"/>
    </source>
</evidence>
<evidence type="ECO:0000256" key="2">
    <source>
        <dbReference type="ARBA" id="ARBA00009810"/>
    </source>
</evidence>
<organism evidence="19 20">
    <name type="scientific">Hyphomonas chukchiensis</name>
    <dbReference type="NCBI Taxonomy" id="1280947"/>
    <lineage>
        <taxon>Bacteria</taxon>
        <taxon>Pseudomonadati</taxon>
        <taxon>Pseudomonadota</taxon>
        <taxon>Alphaproteobacteria</taxon>
        <taxon>Hyphomonadales</taxon>
        <taxon>Hyphomonadaceae</taxon>
        <taxon>Hyphomonas</taxon>
    </lineage>
</organism>
<gene>
    <name evidence="19" type="ORF">HY30_09530</name>
</gene>
<evidence type="ECO:0000313" key="20">
    <source>
        <dbReference type="Proteomes" id="UP000027190"/>
    </source>
</evidence>
<comment type="subcellular location">
    <subcellularLocation>
        <location evidence="1 14">Cell outer membrane</location>
        <topology evidence="1 14">Multi-pass membrane protein</topology>
    </subcellularLocation>
</comment>
<dbReference type="EMBL" id="AWFG01000074">
    <property type="protein sequence ID" value="KCZ54517.1"/>
    <property type="molecule type" value="Genomic_DNA"/>
</dbReference>
<evidence type="ECO:0000256" key="13">
    <source>
        <dbReference type="ARBA" id="ARBA00023237"/>
    </source>
</evidence>
<dbReference type="InterPro" id="IPR010105">
    <property type="entry name" value="TonB_sidphr_rcpt"/>
</dbReference>
<dbReference type="PATRIC" id="fig|1280947.3.peg.3357"/>
<dbReference type="PROSITE" id="PS52016">
    <property type="entry name" value="TONB_DEPENDENT_REC_3"/>
    <property type="match status" value="1"/>
</dbReference>
<evidence type="ECO:0000256" key="8">
    <source>
        <dbReference type="ARBA" id="ARBA00023004"/>
    </source>
</evidence>
<keyword evidence="5" id="KW-0410">Iron transport</keyword>
<keyword evidence="10 15" id="KW-0798">TonB box</keyword>
<dbReference type="PANTHER" id="PTHR32552:SF89">
    <property type="entry name" value="CATECHOLATE SIDEROPHORE RECEPTOR FIU"/>
    <property type="match status" value="1"/>
</dbReference>
<reference evidence="19 20" key="1">
    <citation type="journal article" date="2014" name="Antonie Van Leeuwenhoek">
        <title>Hyphomonas beringensis sp. nov. and Hyphomonas chukchiensis sp. nov., isolated from surface seawater of the Bering Sea and Chukchi Sea.</title>
        <authorList>
            <person name="Li C."/>
            <person name="Lai Q."/>
            <person name="Li G."/>
            <person name="Dong C."/>
            <person name="Wang J."/>
            <person name="Liao Y."/>
            <person name="Shao Z."/>
        </authorList>
    </citation>
    <scope>NUCLEOTIDE SEQUENCE [LARGE SCALE GENOMIC DNA]</scope>
    <source>
        <strain evidence="19 20">BH-BN04-4</strain>
    </source>
</reference>
<evidence type="ECO:0000256" key="11">
    <source>
        <dbReference type="ARBA" id="ARBA00023136"/>
    </source>
</evidence>
<name>A0A062U8B4_9PROT</name>